<organism evidence="2 3">
    <name type="scientific">Pelotomaculum schinkii</name>
    <dbReference type="NCBI Taxonomy" id="78350"/>
    <lineage>
        <taxon>Bacteria</taxon>
        <taxon>Bacillati</taxon>
        <taxon>Bacillota</taxon>
        <taxon>Clostridia</taxon>
        <taxon>Eubacteriales</taxon>
        <taxon>Desulfotomaculaceae</taxon>
        <taxon>Pelotomaculum</taxon>
    </lineage>
</organism>
<feature type="signal peptide" evidence="1">
    <location>
        <begin position="1"/>
        <end position="27"/>
    </location>
</feature>
<dbReference type="Proteomes" id="UP000298324">
    <property type="component" value="Unassembled WGS sequence"/>
</dbReference>
<accession>A0A4Y7RCX2</accession>
<dbReference type="RefSeq" id="WP_134216936.1">
    <property type="nucleotide sequence ID" value="NZ_QFGA01000001.1"/>
</dbReference>
<dbReference type="InterPro" id="IPR008979">
    <property type="entry name" value="Galactose-bd-like_sf"/>
</dbReference>
<dbReference type="InterPro" id="IPR013783">
    <property type="entry name" value="Ig-like_fold"/>
</dbReference>
<dbReference type="Gene3D" id="2.60.40.10">
    <property type="entry name" value="Immunoglobulins"/>
    <property type="match status" value="2"/>
</dbReference>
<sequence>MKKSKFVFSMLSLVFLFSLIFVGYAQAATPSAATLRAKFDQVDQYNKSTWESYKTQVDNNYPTWEESYVTRAYLIMYKATKDESYLNLFTGHIDSQLNRRDNIRKVTDYRGLSLPAWRNGSFTNYQSYWLYAVQTGVTVQPMAEFAAMVYNDPALSKYKAKADVYLQAAKDAVKVHDMRDQPKYLDTNSKWIEDSATMHLNLPINMNLAQGSVMFAIYEATGDKTYLDKATKITNYFKKYLILNTALNAYTWKYFPDSADYGSVYEDTGHVVPELEFINYAYKHGLFSDTDMQRFANTATKIMVKSNGSIAHRLDGSGTSPLPGTIAQWLWFAPWAPSLIDTSWSILANQTSVHDMVFAGLALLNYTVAQGGQNSDPTPIPGQTDNLITNGDFSSGLQGWANETSTAVINTESNGNKYVSNNCSWGFYQKLNLQPGDYKLNMKAKKGTANMSARVVVQFFKQDGTYTVPYAFKFNNNGSGWEAMPEMTITVPSTTAYVRIYPSVDAGSTGTYYFDDISLVPAGSTPAPAPDTESPQVTVTAPAAGVTLKDTAVLTASAGDNQGVESVTFAYAADVNGSWTSIGAAALQDGTKTSGAWQLAWDVSNINNGTYYVRATAKDAAGNSSASTAVSCIVSNTVNNQANLITNGDFSSGLQGWANETNTALINTEANGNKYVSNSYSWGFYQKLILQPDTYKLNMKAKKGTANMSTRIVVQFFKQDGTYTVPYAFKFNNTGGGWEAMPEMTITVPDATAYVRIYPSVDAGSNGTYYFDDVSLVPAGVTPAPAPDTESPQVTVTAPAAGITLKDKAILTASAGDNQGVESVTFAYTADVNGTWTSIGAAALQDGTKTSGAWQLAWDVSNINNGTYYVRATAKDAAGNSSTSAAVSCVVNNTVNNQANLITNGDFSSGLQGWANETNTAAINTEANGNKYVSNNYSWGFYQKLNLQPGTYKLNMKAKKGTANMSARVVVQFFKQDGTYTVPYAFKFNNTGSGWEAMPEMTITVPAATAYVRIYPSVDAGSTGTYYFDDITLIQVK</sequence>
<dbReference type="AlphaFoldDB" id="A0A4Y7RCX2"/>
<protein>
    <submittedName>
        <fullName evidence="2">Uncharacterized protein</fullName>
    </submittedName>
</protein>
<proteinExistence type="predicted"/>
<reference evidence="2 3" key="1">
    <citation type="journal article" date="2018" name="Environ. Microbiol.">
        <title>Novel energy conservation strategies and behaviour of Pelotomaculum schinkii driving syntrophic propionate catabolism.</title>
        <authorList>
            <person name="Hidalgo-Ahumada C.A.P."/>
            <person name="Nobu M.K."/>
            <person name="Narihiro T."/>
            <person name="Tamaki H."/>
            <person name="Liu W.T."/>
            <person name="Kamagata Y."/>
            <person name="Stams A.J.M."/>
            <person name="Imachi H."/>
            <person name="Sousa D.Z."/>
        </authorList>
    </citation>
    <scope>NUCLEOTIDE SEQUENCE [LARGE SCALE GENOMIC DNA]</scope>
    <source>
        <strain evidence="2 3">HH</strain>
    </source>
</reference>
<name>A0A4Y7RCX2_9FIRM</name>
<feature type="chain" id="PRO_5021406135" evidence="1">
    <location>
        <begin position="28"/>
        <end position="1037"/>
    </location>
</feature>
<keyword evidence="1" id="KW-0732">Signal</keyword>
<dbReference type="GO" id="GO:0005975">
    <property type="term" value="P:carbohydrate metabolic process"/>
    <property type="evidence" value="ECO:0007669"/>
    <property type="project" value="InterPro"/>
</dbReference>
<dbReference type="EMBL" id="QFGA01000001">
    <property type="protein sequence ID" value="TEB06609.1"/>
    <property type="molecule type" value="Genomic_DNA"/>
</dbReference>
<dbReference type="InterPro" id="IPR008928">
    <property type="entry name" value="6-hairpin_glycosidase_sf"/>
</dbReference>
<evidence type="ECO:0000313" key="2">
    <source>
        <dbReference type="EMBL" id="TEB06609.1"/>
    </source>
</evidence>
<evidence type="ECO:0000313" key="3">
    <source>
        <dbReference type="Proteomes" id="UP000298324"/>
    </source>
</evidence>
<evidence type="ECO:0000256" key="1">
    <source>
        <dbReference type="SAM" id="SignalP"/>
    </source>
</evidence>
<dbReference type="Gene3D" id="2.60.120.260">
    <property type="entry name" value="Galactose-binding domain-like"/>
    <property type="match status" value="3"/>
</dbReference>
<keyword evidence="3" id="KW-1185">Reference proteome</keyword>
<gene>
    <name evidence="2" type="ORF">Psch_00141</name>
</gene>
<comment type="caution">
    <text evidence="2">The sequence shown here is derived from an EMBL/GenBank/DDBJ whole genome shotgun (WGS) entry which is preliminary data.</text>
</comment>
<dbReference type="SUPFAM" id="SSF49785">
    <property type="entry name" value="Galactose-binding domain-like"/>
    <property type="match status" value="3"/>
</dbReference>
<dbReference type="SUPFAM" id="SSF48208">
    <property type="entry name" value="Six-hairpin glycosidases"/>
    <property type="match status" value="1"/>
</dbReference>
<dbReference type="Pfam" id="PF17957">
    <property type="entry name" value="Big_7"/>
    <property type="match status" value="2"/>
</dbReference>